<protein>
    <submittedName>
        <fullName evidence="8">Glu/Leu/Phe/Val dehydrogenase dimerization domain-containing protein</fullName>
    </submittedName>
</protein>
<sequence>MTPAPTDPPAPSGVFAHAEVEGFEQVAFCHHGPSGLRAIVAIHSTALGPALGGTRFRPYATEADAVADVCRLARGMTYKHAVSGLDAGGGKAVILGDPRTLRSEALVRAYARFIDGLGGRYLTAEDVGTTQADMDLIRTETPHVTGVSEGLGGSGDPSPATAWGVACALQALADRLFDGELAHRHVVVSGVGKVGAALVDHLVAAGARVTVADVDPGAVEAVRARHPGVGVADAATAHTVACDVFSPCALGAVLSARTIPALRCAAVCGSANNQLEVPADGVRLVDAGVLYAPDFVVNAGGVINIAEERHPSGVPYDRARAWDRVAGIATTLGRVLDRAAADGTTPAEAADRLAEERIAALAPVARLRTATPGGGTALP</sequence>
<dbReference type="InterPro" id="IPR016211">
    <property type="entry name" value="Glu/Phe/Leu/Val/Trp_DH_bac/arc"/>
</dbReference>
<keyword evidence="3 5" id="KW-0520">NAD</keyword>
<evidence type="ECO:0000256" key="6">
    <source>
        <dbReference type="RuleBase" id="RU004417"/>
    </source>
</evidence>
<dbReference type="SUPFAM" id="SSF53223">
    <property type="entry name" value="Aminoacid dehydrogenase-like, N-terminal domain"/>
    <property type="match status" value="1"/>
</dbReference>
<dbReference type="InterPro" id="IPR046346">
    <property type="entry name" value="Aminoacid_DH-like_N_sf"/>
</dbReference>
<dbReference type="Proteomes" id="UP001216390">
    <property type="component" value="Chromosome"/>
</dbReference>
<dbReference type="Pfam" id="PF02812">
    <property type="entry name" value="ELFV_dehydrog_N"/>
    <property type="match status" value="1"/>
</dbReference>
<dbReference type="FunFam" id="3.40.50.10860:FF:000010">
    <property type="entry name" value="Leucine dehydrogenase"/>
    <property type="match status" value="1"/>
</dbReference>
<dbReference type="InterPro" id="IPR006096">
    <property type="entry name" value="Glu/Leu/Phe/Val/Trp_DH_C"/>
</dbReference>
<comment type="similarity">
    <text evidence="1 6">Belongs to the Glu/Leu/Phe/Val dehydrogenases family.</text>
</comment>
<dbReference type="InterPro" id="IPR033524">
    <property type="entry name" value="Glu/Leu/Phe/Val_DH_AS"/>
</dbReference>
<dbReference type="InterPro" id="IPR006095">
    <property type="entry name" value="Glu/Leu/Phe/Val/Trp_DH"/>
</dbReference>
<dbReference type="PIRSF" id="PIRSF000188">
    <property type="entry name" value="Phe_leu_dh"/>
    <property type="match status" value="1"/>
</dbReference>
<evidence type="ECO:0000313" key="9">
    <source>
        <dbReference type="Proteomes" id="UP001216390"/>
    </source>
</evidence>
<dbReference type="GO" id="GO:0006520">
    <property type="term" value="P:amino acid metabolic process"/>
    <property type="evidence" value="ECO:0007669"/>
    <property type="project" value="InterPro"/>
</dbReference>
<evidence type="ECO:0000259" key="7">
    <source>
        <dbReference type="SMART" id="SM00839"/>
    </source>
</evidence>
<dbReference type="InterPro" id="IPR036291">
    <property type="entry name" value="NAD(P)-bd_dom_sf"/>
</dbReference>
<dbReference type="Gene3D" id="3.40.50.10860">
    <property type="entry name" value="Leucine Dehydrogenase, chain A, domain 1"/>
    <property type="match status" value="1"/>
</dbReference>
<dbReference type="PANTHER" id="PTHR42722:SF1">
    <property type="entry name" value="VALINE DEHYDROGENASE"/>
    <property type="match status" value="1"/>
</dbReference>
<evidence type="ECO:0000256" key="1">
    <source>
        <dbReference type="ARBA" id="ARBA00006382"/>
    </source>
</evidence>
<feature type="binding site" evidence="5">
    <location>
        <begin position="190"/>
        <end position="195"/>
    </location>
    <ligand>
        <name>NAD(+)</name>
        <dbReference type="ChEBI" id="CHEBI:57540"/>
    </ligand>
</feature>
<feature type="domain" description="Glutamate/phenylalanine/leucine/valine/L-tryptophan dehydrogenase C-terminal" evidence="7">
    <location>
        <begin position="155"/>
        <end position="366"/>
    </location>
</feature>
<evidence type="ECO:0000256" key="5">
    <source>
        <dbReference type="PIRSR" id="PIRSR000188-2"/>
    </source>
</evidence>
<evidence type="ECO:0000256" key="4">
    <source>
        <dbReference type="PIRSR" id="PIRSR000188-1"/>
    </source>
</evidence>
<proteinExistence type="inferred from homology"/>
<evidence type="ECO:0000256" key="2">
    <source>
        <dbReference type="ARBA" id="ARBA00023002"/>
    </source>
</evidence>
<evidence type="ECO:0000256" key="3">
    <source>
        <dbReference type="ARBA" id="ARBA00023027"/>
    </source>
</evidence>
<accession>A0AAF0BW10</accession>
<reference evidence="8" key="1">
    <citation type="submission" date="2023-01" db="EMBL/GenBank/DDBJ databases">
        <title>The diversity of Class Acidimicrobiia in South China Sea sediment environments and the proposal of Iamia marina sp. nov., a novel species of the genus Iamia.</title>
        <authorList>
            <person name="He Y."/>
            <person name="Tian X."/>
        </authorList>
    </citation>
    <scope>NUCLEOTIDE SEQUENCE</scope>
    <source>
        <strain evidence="8">DSM 19957</strain>
    </source>
</reference>
<dbReference type="SMART" id="SM00839">
    <property type="entry name" value="ELFV_dehydrog"/>
    <property type="match status" value="1"/>
</dbReference>
<dbReference type="Gene3D" id="3.40.50.720">
    <property type="entry name" value="NAD(P)-binding Rossmann-like Domain"/>
    <property type="match status" value="1"/>
</dbReference>
<keyword evidence="2 6" id="KW-0560">Oxidoreductase</keyword>
<dbReference type="GO" id="GO:0016639">
    <property type="term" value="F:oxidoreductase activity, acting on the CH-NH2 group of donors, NAD or NADP as acceptor"/>
    <property type="evidence" value="ECO:0007669"/>
    <property type="project" value="InterPro"/>
</dbReference>
<dbReference type="CDD" id="cd01075">
    <property type="entry name" value="NAD_bind_Leu_Phe_Val_DH"/>
    <property type="match status" value="1"/>
</dbReference>
<dbReference type="InterPro" id="IPR006097">
    <property type="entry name" value="Glu/Leu/Phe/Val/Trp_DH_dimer"/>
</dbReference>
<dbReference type="Pfam" id="PF00208">
    <property type="entry name" value="ELFV_dehydrog"/>
    <property type="match status" value="2"/>
</dbReference>
<feature type="active site" description="Proton donor/acceptor" evidence="4">
    <location>
        <position position="91"/>
    </location>
</feature>
<dbReference type="EMBL" id="CP116942">
    <property type="protein sequence ID" value="WCO67315.1"/>
    <property type="molecule type" value="Genomic_DNA"/>
</dbReference>
<dbReference type="PROSITE" id="PS00074">
    <property type="entry name" value="GLFV_DEHYDROGENASE"/>
    <property type="match status" value="1"/>
</dbReference>
<dbReference type="PANTHER" id="PTHR42722">
    <property type="entry name" value="LEUCINE DEHYDROGENASE"/>
    <property type="match status" value="1"/>
</dbReference>
<organism evidence="8 9">
    <name type="scientific">Iamia majanohamensis</name>
    <dbReference type="NCBI Taxonomy" id="467976"/>
    <lineage>
        <taxon>Bacteria</taxon>
        <taxon>Bacillati</taxon>
        <taxon>Actinomycetota</taxon>
        <taxon>Acidimicrobiia</taxon>
        <taxon>Acidimicrobiales</taxon>
        <taxon>Iamiaceae</taxon>
        <taxon>Iamia</taxon>
    </lineage>
</organism>
<gene>
    <name evidence="8" type="ORF">PO878_01090</name>
</gene>
<dbReference type="PRINTS" id="PR00082">
    <property type="entry name" value="GLFDHDRGNASE"/>
</dbReference>
<dbReference type="SUPFAM" id="SSF51735">
    <property type="entry name" value="NAD(P)-binding Rossmann-fold domains"/>
    <property type="match status" value="1"/>
</dbReference>
<dbReference type="RefSeq" id="WP_272736837.1">
    <property type="nucleotide sequence ID" value="NZ_CP116942.1"/>
</dbReference>
<evidence type="ECO:0000313" key="8">
    <source>
        <dbReference type="EMBL" id="WCO67315.1"/>
    </source>
</evidence>
<dbReference type="KEGG" id="ima:PO878_01090"/>
<name>A0AAF0BW10_9ACTN</name>
<keyword evidence="9" id="KW-1185">Reference proteome</keyword>
<dbReference type="GO" id="GO:0000166">
    <property type="term" value="F:nucleotide binding"/>
    <property type="evidence" value="ECO:0007669"/>
    <property type="project" value="UniProtKB-KW"/>
</dbReference>
<keyword evidence="5" id="KW-0547">Nucleotide-binding</keyword>
<dbReference type="AlphaFoldDB" id="A0AAF0BW10"/>